<evidence type="ECO:0000313" key="2">
    <source>
        <dbReference type="Proteomes" id="UP000694853"/>
    </source>
</evidence>
<reference evidence="3" key="2">
    <citation type="submission" date="2025-08" db="UniProtKB">
        <authorList>
            <consortium name="RefSeq"/>
        </authorList>
    </citation>
    <scope>IDENTIFICATION</scope>
    <source>
        <tissue evidence="3">Young leaves</tissue>
    </source>
</reference>
<evidence type="ECO:0000313" key="3">
    <source>
        <dbReference type="RefSeq" id="XP_027337313.1"/>
    </source>
</evidence>
<dbReference type="AlphaFoldDB" id="A0A8B8K2R5"/>
<protein>
    <submittedName>
        <fullName evidence="3">Protein DEHYDRATION-INDUCED 19 homolog 3-like</fullName>
    </submittedName>
</protein>
<feature type="region of interest" description="Disordered" evidence="1">
    <location>
        <begin position="184"/>
        <end position="224"/>
    </location>
</feature>
<sequence length="244" mass="27315">MTKEGDSANDHPEVGSFGVHLDRLKLELSYINQGIQSYILGQRINGNWGAERYDVEEEVDEKTQSDYPDYDGESYSVINYTDEEDNAQSLIQCPFCDFEIDFSLEEMHYYDPQNMLCPMCDEELGEDAIRVAQHSSSWKQTWKSDKSSVSSDNSVVLDKKLHARGSKHEPMPDPILPPNVCDASVPNSSSFHPGEGSSYNTSDISNAKSTGTDAAPDMVGDAQDNEERKMRACFVQELVLSTLF</sequence>
<dbReference type="InterPro" id="IPR033347">
    <property type="entry name" value="Di19"/>
</dbReference>
<gene>
    <name evidence="3" type="primary">LOC113851017</name>
</gene>
<dbReference type="GeneID" id="113851017"/>
<keyword evidence="2" id="KW-1185">Reference proteome</keyword>
<dbReference type="PANTHER" id="PTHR31875">
    <property type="entry name" value="PROTEIN DEHYDRATION-INDUCED 19"/>
    <property type="match status" value="1"/>
</dbReference>
<proteinExistence type="predicted"/>
<reference evidence="2" key="1">
    <citation type="journal article" date="2019" name="Toxins">
        <title>Detection of Abrin-Like and Prepropulchellin-Like Toxin Genes and Transcripts Using Whole Genome Sequencing and Full-Length Transcript Sequencing of Abrus precatorius.</title>
        <authorList>
            <person name="Hovde B.T."/>
            <person name="Daligault H.E."/>
            <person name="Hanschen E.R."/>
            <person name="Kunde Y.A."/>
            <person name="Johnson M.B."/>
            <person name="Starkenburg S.R."/>
            <person name="Johnson S.L."/>
        </authorList>
    </citation>
    <scope>NUCLEOTIDE SEQUENCE [LARGE SCALE GENOMIC DNA]</scope>
</reference>
<dbReference type="PANTHER" id="PTHR31875:SF24">
    <property type="entry name" value="PROTEIN DEHYDRATION-INDUCED 19 HOMOLOG 5"/>
    <property type="match status" value="1"/>
</dbReference>
<evidence type="ECO:0000256" key="1">
    <source>
        <dbReference type="SAM" id="MobiDB-lite"/>
    </source>
</evidence>
<name>A0A8B8K2R5_ABRPR</name>
<dbReference type="OrthoDB" id="1418243at2759"/>
<dbReference type="KEGG" id="aprc:113851017"/>
<feature type="compositionally biased region" description="Polar residues" evidence="1">
    <location>
        <begin position="185"/>
        <end position="212"/>
    </location>
</feature>
<organism evidence="2 3">
    <name type="scientific">Abrus precatorius</name>
    <name type="common">Indian licorice</name>
    <name type="synonym">Glycine abrus</name>
    <dbReference type="NCBI Taxonomy" id="3816"/>
    <lineage>
        <taxon>Eukaryota</taxon>
        <taxon>Viridiplantae</taxon>
        <taxon>Streptophyta</taxon>
        <taxon>Embryophyta</taxon>
        <taxon>Tracheophyta</taxon>
        <taxon>Spermatophyta</taxon>
        <taxon>Magnoliopsida</taxon>
        <taxon>eudicotyledons</taxon>
        <taxon>Gunneridae</taxon>
        <taxon>Pentapetalae</taxon>
        <taxon>rosids</taxon>
        <taxon>fabids</taxon>
        <taxon>Fabales</taxon>
        <taxon>Fabaceae</taxon>
        <taxon>Papilionoideae</taxon>
        <taxon>50 kb inversion clade</taxon>
        <taxon>NPAAA clade</taxon>
        <taxon>indigoferoid/millettioid clade</taxon>
        <taxon>Abreae</taxon>
        <taxon>Abrus</taxon>
    </lineage>
</organism>
<dbReference type="Proteomes" id="UP000694853">
    <property type="component" value="Unplaced"/>
</dbReference>
<dbReference type="RefSeq" id="XP_027337313.1">
    <property type="nucleotide sequence ID" value="XM_027481512.1"/>
</dbReference>
<accession>A0A8B8K2R5</accession>